<name>A0ABX2ERB9_9BURK</name>
<protein>
    <submittedName>
        <fullName evidence="2">Hemerythrin domain-containing protein</fullName>
    </submittedName>
</protein>
<keyword evidence="3" id="KW-1185">Reference proteome</keyword>
<evidence type="ECO:0000313" key="2">
    <source>
        <dbReference type="EMBL" id="NRF71092.1"/>
    </source>
</evidence>
<comment type="caution">
    <text evidence="2">The sequence shown here is derived from an EMBL/GenBank/DDBJ whole genome shotgun (WGS) entry which is preliminary data.</text>
</comment>
<feature type="domain" description="Hemerythrin-like" evidence="1">
    <location>
        <begin position="14"/>
        <end position="152"/>
    </location>
</feature>
<evidence type="ECO:0000313" key="3">
    <source>
        <dbReference type="Proteomes" id="UP000737171"/>
    </source>
</evidence>
<dbReference type="Pfam" id="PF01814">
    <property type="entry name" value="Hemerythrin"/>
    <property type="match status" value="1"/>
</dbReference>
<dbReference type="CDD" id="cd12108">
    <property type="entry name" value="Hr-like"/>
    <property type="match status" value="1"/>
</dbReference>
<dbReference type="Proteomes" id="UP000737171">
    <property type="component" value="Unassembled WGS sequence"/>
</dbReference>
<proteinExistence type="predicted"/>
<evidence type="ECO:0000259" key="1">
    <source>
        <dbReference type="Pfam" id="PF01814"/>
    </source>
</evidence>
<dbReference type="RefSeq" id="WP_173131921.1">
    <property type="nucleotide sequence ID" value="NZ_JABRWJ010000010.1"/>
</dbReference>
<organism evidence="2 3">
    <name type="scientific">Pseudaquabacterium terrae</name>
    <dbReference type="NCBI Taxonomy" id="2732868"/>
    <lineage>
        <taxon>Bacteria</taxon>
        <taxon>Pseudomonadati</taxon>
        <taxon>Pseudomonadota</taxon>
        <taxon>Betaproteobacteria</taxon>
        <taxon>Burkholderiales</taxon>
        <taxon>Sphaerotilaceae</taxon>
        <taxon>Pseudaquabacterium</taxon>
    </lineage>
</organism>
<gene>
    <name evidence="2" type="ORF">HLB44_29230</name>
</gene>
<dbReference type="Gene3D" id="1.20.120.520">
    <property type="entry name" value="nmb1532 protein domain like"/>
    <property type="match status" value="1"/>
</dbReference>
<sequence>MPVSATRPVVSDDGFDVLDACHRQMLFTLGKLSALITRLAGIGPDEEAQALAREVFDFFDTTVRRHHEDEERHVFPPLVAAGDPDTVQAVLRLAQDHDWLEEDWMELQPQLAAIAAGQAWCNVEVLRDGAAVFSALLHDHIALEESMIYPQARERLRERARCDMGREMAARRRAERQQGRRTAP</sequence>
<dbReference type="InterPro" id="IPR012312">
    <property type="entry name" value="Hemerythrin-like"/>
</dbReference>
<dbReference type="EMBL" id="JABRWJ010000010">
    <property type="protein sequence ID" value="NRF71092.1"/>
    <property type="molecule type" value="Genomic_DNA"/>
</dbReference>
<reference evidence="2 3" key="1">
    <citation type="submission" date="2020-05" db="EMBL/GenBank/DDBJ databases">
        <title>Aquincola sp. isolate from soil.</title>
        <authorList>
            <person name="Han J."/>
            <person name="Kim D.-U."/>
        </authorList>
    </citation>
    <scope>NUCLEOTIDE SEQUENCE [LARGE SCALE GENOMIC DNA]</scope>
    <source>
        <strain evidence="2 3">S2</strain>
    </source>
</reference>
<accession>A0ABX2ERB9</accession>